<feature type="region of interest" description="Disordered" evidence="1">
    <location>
        <begin position="1"/>
        <end position="94"/>
    </location>
</feature>
<comment type="caution">
    <text evidence="2">The sequence shown here is derived from an EMBL/GenBank/DDBJ whole genome shotgun (WGS) entry which is preliminary data.</text>
</comment>
<organism evidence="2 3">
    <name type="scientific">Zea mays</name>
    <name type="common">Maize</name>
    <dbReference type="NCBI Taxonomy" id="4577"/>
    <lineage>
        <taxon>Eukaryota</taxon>
        <taxon>Viridiplantae</taxon>
        <taxon>Streptophyta</taxon>
        <taxon>Embryophyta</taxon>
        <taxon>Tracheophyta</taxon>
        <taxon>Spermatophyta</taxon>
        <taxon>Magnoliopsida</taxon>
        <taxon>Liliopsida</taxon>
        <taxon>Poales</taxon>
        <taxon>Poaceae</taxon>
        <taxon>PACMAD clade</taxon>
        <taxon>Panicoideae</taxon>
        <taxon>Andropogonodae</taxon>
        <taxon>Andropogoneae</taxon>
        <taxon>Tripsacinae</taxon>
        <taxon>Zea</taxon>
    </lineage>
</organism>
<sequence>MAHYAAARKQGNGAWAPSVHHGRDDELGSVKRSRAGGGTTQARAEGKLGLELGGINGEETHAHSGSRAGEGRWPLAGRAEASGPGSSLATGREE</sequence>
<name>A0A3L6DFF8_MAIZE</name>
<evidence type="ECO:0000313" key="2">
    <source>
        <dbReference type="EMBL" id="PWZ07058.1"/>
    </source>
</evidence>
<evidence type="ECO:0000313" key="3">
    <source>
        <dbReference type="Proteomes" id="UP000251960"/>
    </source>
</evidence>
<proteinExistence type="predicted"/>
<evidence type="ECO:0000256" key="1">
    <source>
        <dbReference type="SAM" id="MobiDB-lite"/>
    </source>
</evidence>
<dbReference type="EMBL" id="NCVQ01000010">
    <property type="protein sequence ID" value="PWZ07058.1"/>
    <property type="molecule type" value="Genomic_DNA"/>
</dbReference>
<dbReference type="AlphaFoldDB" id="A0A3L6DFF8"/>
<feature type="compositionally biased region" description="Polar residues" evidence="1">
    <location>
        <begin position="84"/>
        <end position="94"/>
    </location>
</feature>
<dbReference type="Proteomes" id="UP000251960">
    <property type="component" value="Chromosome 9"/>
</dbReference>
<reference evidence="2 3" key="1">
    <citation type="journal article" date="2018" name="Nat. Genet.">
        <title>Extensive intraspecific gene order and gene structural variations between Mo17 and other maize genomes.</title>
        <authorList>
            <person name="Sun S."/>
            <person name="Zhou Y."/>
            <person name="Chen J."/>
            <person name="Shi J."/>
            <person name="Zhao H."/>
            <person name="Zhao H."/>
            <person name="Song W."/>
            <person name="Zhang M."/>
            <person name="Cui Y."/>
            <person name="Dong X."/>
            <person name="Liu H."/>
            <person name="Ma X."/>
            <person name="Jiao Y."/>
            <person name="Wang B."/>
            <person name="Wei X."/>
            <person name="Stein J.C."/>
            <person name="Glaubitz J.C."/>
            <person name="Lu F."/>
            <person name="Yu G."/>
            <person name="Liang C."/>
            <person name="Fengler K."/>
            <person name="Li B."/>
            <person name="Rafalski A."/>
            <person name="Schnable P.S."/>
            <person name="Ware D.H."/>
            <person name="Buckler E.S."/>
            <person name="Lai J."/>
        </authorList>
    </citation>
    <scope>NUCLEOTIDE SEQUENCE [LARGE SCALE GENOMIC DNA]</scope>
    <source>
        <strain evidence="3">cv. Missouri 17</strain>
        <tissue evidence="2">Seedling</tissue>
    </source>
</reference>
<protein>
    <submittedName>
        <fullName evidence="2">Uncharacterized protein</fullName>
    </submittedName>
</protein>
<accession>A0A3L6DFF8</accession>
<gene>
    <name evidence="2" type="ORF">Zm00014a_001748</name>
</gene>